<dbReference type="RefSeq" id="WP_074634834.1">
    <property type="nucleotide sequence ID" value="NZ_CP160849.1"/>
</dbReference>
<accession>A0A1H2T5J4</accession>
<proteinExistence type="predicted"/>
<organism evidence="3 4">
    <name type="scientific">Sulfitobacter pontiacus</name>
    <dbReference type="NCBI Taxonomy" id="60137"/>
    <lineage>
        <taxon>Bacteria</taxon>
        <taxon>Pseudomonadati</taxon>
        <taxon>Pseudomonadota</taxon>
        <taxon>Alphaproteobacteria</taxon>
        <taxon>Rhodobacterales</taxon>
        <taxon>Roseobacteraceae</taxon>
        <taxon>Sulfitobacter</taxon>
    </lineage>
</organism>
<dbReference type="GO" id="GO:0044550">
    <property type="term" value="P:secondary metabolite biosynthetic process"/>
    <property type="evidence" value="ECO:0007669"/>
    <property type="project" value="TreeGrafter"/>
</dbReference>
<dbReference type="GeneID" id="94022227"/>
<evidence type="ECO:0000256" key="1">
    <source>
        <dbReference type="ARBA" id="ARBA00022598"/>
    </source>
</evidence>
<feature type="domain" description="AMP-dependent synthetase/ligase" evidence="2">
    <location>
        <begin position="27"/>
        <end position="367"/>
    </location>
</feature>
<reference evidence="4" key="1">
    <citation type="submission" date="2016-10" db="EMBL/GenBank/DDBJ databases">
        <authorList>
            <person name="Varghese N."/>
            <person name="Submissions S."/>
        </authorList>
    </citation>
    <scope>NUCLEOTIDE SEQUENCE [LARGE SCALE GENOMIC DNA]</scope>
    <source>
        <strain evidence="4">DSM 10014</strain>
    </source>
</reference>
<dbReference type="GO" id="GO:0016878">
    <property type="term" value="F:acid-thiol ligase activity"/>
    <property type="evidence" value="ECO:0007669"/>
    <property type="project" value="TreeGrafter"/>
</dbReference>
<dbReference type="InterPro" id="IPR045851">
    <property type="entry name" value="AMP-bd_C_sf"/>
</dbReference>
<keyword evidence="1 3" id="KW-0436">Ligase</keyword>
<dbReference type="InterPro" id="IPR000873">
    <property type="entry name" value="AMP-dep_synth/lig_dom"/>
</dbReference>
<dbReference type="Proteomes" id="UP000183076">
    <property type="component" value="Unassembled WGS sequence"/>
</dbReference>
<evidence type="ECO:0000313" key="4">
    <source>
        <dbReference type="Proteomes" id="UP000183076"/>
    </source>
</evidence>
<evidence type="ECO:0000313" key="3">
    <source>
        <dbReference type="EMBL" id="SDW38559.1"/>
    </source>
</evidence>
<dbReference type="SUPFAM" id="SSF56801">
    <property type="entry name" value="Acetyl-CoA synthetase-like"/>
    <property type="match status" value="1"/>
</dbReference>
<gene>
    <name evidence="3" type="ORF">SAMN04488041_10251</name>
</gene>
<dbReference type="AlphaFoldDB" id="A0A1H2T5J4"/>
<sequence length="504" mass="53541">MLSVSASTGFAPCPAPFNLAAHVLGRAADLGDKTALAIVGPDRVEAWRFDQLEAAVRGTATGLLGMGLRPGDIVLMRLGNTVDFPLAYLGALAAGLVPVPTAAALTEPEVAAIIATLAPKAVLRDPAVPCPPNDTTVDLAQLRSMRDLPAAPWHMGDPDRLGYIIYTSGTSGRPSAVMHAHRAIWARQMMVRGWYDLKPEDRVMHAGAFNWTYTLGTGLMDPWTAGATALIPAAGVAPADLPALMARHEASLFAAAPGVYRQILKRHDQINVPSLRHGLSAGEKLPSAVARAWQAASGTPIFEAYGMSECSTFLSASPDRPARAGTLGQPQDGRRIALIGTEGPVEIGQEGTIAIHKSDPGLMLGYLGAPDQTAQKYQGDWFMTGDQGVMGTDGQITYLGRNDDMMNAGGFRVSPIEVEQTLAKFPGIHAVGAAEVEVKPDVTVIAAFYTADSPLDEAALALYAQDNMARYKQPRLFIHLPELPMGANGKLLRRSLRAAYEAQR</sequence>
<dbReference type="PANTHER" id="PTHR43352:SF1">
    <property type="entry name" value="ANTHRANILATE--COA LIGASE"/>
    <property type="match status" value="1"/>
</dbReference>
<dbReference type="Gene3D" id="3.30.300.30">
    <property type="match status" value="1"/>
</dbReference>
<dbReference type="Gene3D" id="3.40.50.12780">
    <property type="entry name" value="N-terminal domain of ligase-like"/>
    <property type="match status" value="1"/>
</dbReference>
<dbReference type="PANTHER" id="PTHR43352">
    <property type="entry name" value="ACETYL-COA SYNTHETASE"/>
    <property type="match status" value="1"/>
</dbReference>
<evidence type="ECO:0000259" key="2">
    <source>
        <dbReference type="Pfam" id="PF00501"/>
    </source>
</evidence>
<name>A0A1H2T5J4_9RHOB</name>
<dbReference type="Pfam" id="PF00501">
    <property type="entry name" value="AMP-binding"/>
    <property type="match status" value="1"/>
</dbReference>
<dbReference type="STRING" id="60137.SAMN04488041_10251"/>
<dbReference type="InterPro" id="IPR042099">
    <property type="entry name" value="ANL_N_sf"/>
</dbReference>
<dbReference type="EMBL" id="FNNB01000002">
    <property type="protein sequence ID" value="SDW38559.1"/>
    <property type="molecule type" value="Genomic_DNA"/>
</dbReference>
<protein>
    <submittedName>
        <fullName evidence="3">Acyl-CoA synthetase (AMP-forming)/AMP-acid ligase II</fullName>
    </submittedName>
</protein>